<evidence type="ECO:0000313" key="3">
    <source>
        <dbReference type="Proteomes" id="UP000734854"/>
    </source>
</evidence>
<dbReference type="EMBL" id="JACMSC010000018">
    <property type="protein sequence ID" value="KAG6477223.1"/>
    <property type="molecule type" value="Genomic_DNA"/>
</dbReference>
<evidence type="ECO:0000256" key="1">
    <source>
        <dbReference type="SAM" id="MobiDB-lite"/>
    </source>
</evidence>
<gene>
    <name evidence="2" type="ORF">ZIOFF_066475</name>
</gene>
<feature type="compositionally biased region" description="Low complexity" evidence="1">
    <location>
        <begin position="72"/>
        <end position="93"/>
    </location>
</feature>
<reference evidence="2 3" key="1">
    <citation type="submission" date="2020-08" db="EMBL/GenBank/DDBJ databases">
        <title>Plant Genome Project.</title>
        <authorList>
            <person name="Zhang R.-G."/>
        </authorList>
    </citation>
    <scope>NUCLEOTIDE SEQUENCE [LARGE SCALE GENOMIC DNA]</scope>
    <source>
        <tissue evidence="2">Rhizome</tissue>
    </source>
</reference>
<accession>A0A8J5F331</accession>
<dbReference type="AlphaFoldDB" id="A0A8J5F331"/>
<dbReference type="Proteomes" id="UP000734854">
    <property type="component" value="Unassembled WGS sequence"/>
</dbReference>
<feature type="region of interest" description="Disordered" evidence="1">
    <location>
        <begin position="1"/>
        <end position="96"/>
    </location>
</feature>
<comment type="caution">
    <text evidence="2">The sequence shown here is derived from an EMBL/GenBank/DDBJ whole genome shotgun (WGS) entry which is preliminary data.</text>
</comment>
<protein>
    <submittedName>
        <fullName evidence="2">Uncharacterized protein</fullName>
    </submittedName>
</protein>
<evidence type="ECO:0000313" key="2">
    <source>
        <dbReference type="EMBL" id="KAG6477223.1"/>
    </source>
</evidence>
<organism evidence="2 3">
    <name type="scientific">Zingiber officinale</name>
    <name type="common">Ginger</name>
    <name type="synonym">Amomum zingiber</name>
    <dbReference type="NCBI Taxonomy" id="94328"/>
    <lineage>
        <taxon>Eukaryota</taxon>
        <taxon>Viridiplantae</taxon>
        <taxon>Streptophyta</taxon>
        <taxon>Embryophyta</taxon>
        <taxon>Tracheophyta</taxon>
        <taxon>Spermatophyta</taxon>
        <taxon>Magnoliopsida</taxon>
        <taxon>Liliopsida</taxon>
        <taxon>Zingiberales</taxon>
        <taxon>Zingiberaceae</taxon>
        <taxon>Zingiber</taxon>
    </lineage>
</organism>
<name>A0A8J5F331_ZINOF</name>
<proteinExistence type="predicted"/>
<feature type="compositionally biased region" description="Low complexity" evidence="1">
    <location>
        <begin position="1"/>
        <end position="23"/>
    </location>
</feature>
<keyword evidence="3" id="KW-1185">Reference proteome</keyword>
<sequence length="104" mass="10809">MTTMTESPTNTAAPASAAATTMRSTKKQKTPPASPPHPLRGFRPPRSPSAKKTTRSSRPVARLVSSTLWCRSASTPTPSAPAPSSTSASTATSETSIVEMVQVL</sequence>